<dbReference type="EMBL" id="GL636487">
    <property type="protein sequence ID" value="EFW21159.1"/>
    <property type="molecule type" value="Genomic_DNA"/>
</dbReference>
<reference evidence="2" key="1">
    <citation type="journal article" date="2010" name="Genome Res.">
        <title>Population genomic sequencing of Coccidioides fungi reveals recent hybridization and transposon control.</title>
        <authorList>
            <person name="Neafsey D.E."/>
            <person name="Barker B.M."/>
            <person name="Sharpton T.J."/>
            <person name="Stajich J.E."/>
            <person name="Park D.J."/>
            <person name="Whiston E."/>
            <person name="Hung C.-Y."/>
            <person name="McMahan C."/>
            <person name="White J."/>
            <person name="Sykes S."/>
            <person name="Heiman D."/>
            <person name="Young S."/>
            <person name="Zeng Q."/>
            <person name="Abouelleil A."/>
            <person name="Aftuck L."/>
            <person name="Bessette D."/>
            <person name="Brown A."/>
            <person name="FitzGerald M."/>
            <person name="Lui A."/>
            <person name="Macdonald J.P."/>
            <person name="Priest M."/>
            <person name="Orbach M.J."/>
            <person name="Galgiani J.N."/>
            <person name="Kirkland T.N."/>
            <person name="Cole G.T."/>
            <person name="Birren B.W."/>
            <person name="Henn M.R."/>
            <person name="Taylor J.W."/>
            <person name="Rounsley S.D."/>
        </authorList>
    </citation>
    <scope>NUCLEOTIDE SEQUENCE [LARGE SCALE GENOMIC DNA]</scope>
    <source>
        <strain evidence="2">RMSCC 757 / Silveira</strain>
    </source>
</reference>
<keyword evidence="2" id="KW-1185">Reference proteome</keyword>
<proteinExistence type="predicted"/>
<organism evidence="2">
    <name type="scientific">Coccidioides posadasii (strain RMSCC 757 / Silveira)</name>
    <name type="common">Valley fever fungus</name>
    <dbReference type="NCBI Taxonomy" id="443226"/>
    <lineage>
        <taxon>Eukaryota</taxon>
        <taxon>Fungi</taxon>
        <taxon>Dikarya</taxon>
        <taxon>Ascomycota</taxon>
        <taxon>Pezizomycotina</taxon>
        <taxon>Eurotiomycetes</taxon>
        <taxon>Eurotiomycetidae</taxon>
        <taxon>Onygenales</taxon>
        <taxon>Onygenaceae</taxon>
        <taxon>Coccidioides</taxon>
    </lineage>
</organism>
<dbReference type="AlphaFoldDB" id="E9CUR4"/>
<evidence type="ECO:0000313" key="2">
    <source>
        <dbReference type="Proteomes" id="UP000002497"/>
    </source>
</evidence>
<protein>
    <submittedName>
        <fullName evidence="1">Uncharacterized protein</fullName>
    </submittedName>
</protein>
<gene>
    <name evidence="1" type="ORF">CPSG_01316</name>
</gene>
<dbReference type="Proteomes" id="UP000002497">
    <property type="component" value="Unassembled WGS sequence"/>
</dbReference>
<evidence type="ECO:0000313" key="1">
    <source>
        <dbReference type="EMBL" id="EFW21159.1"/>
    </source>
</evidence>
<accession>E9CUR4</accession>
<sequence>MRSMVLTTWYQLHQNYGILLEVTRANKLVQQQILEPTAMSEQQEEQIKTHLHHNRYRFDILNNKNKISSQYPIDKACLHSGGS</sequence>
<dbReference type="VEuPathDB" id="FungiDB:CPSG_01316"/>
<reference evidence="2" key="2">
    <citation type="submission" date="2010-03" db="EMBL/GenBank/DDBJ databases">
        <title>The genome sequence of Coccidioides posadasii strain Silveira.</title>
        <authorList>
            <consortium name="The Broad Institute Genome Sequencing Center for Infectious Disease"/>
            <person name="Neafsey D."/>
            <person name="Orbach M."/>
            <person name="Henn M.R."/>
            <person name="Cole G.T."/>
            <person name="Galgiani J."/>
            <person name="Gardner M.J."/>
            <person name="Kirkland T.N."/>
            <person name="Taylor J.W."/>
            <person name="Young S.K."/>
            <person name="Zeng Q."/>
            <person name="Koehrsen M."/>
            <person name="Alvarado L."/>
            <person name="Berlin A."/>
            <person name="Borenstein D."/>
            <person name="Chapman S.B."/>
            <person name="Chen Z."/>
            <person name="Engels R."/>
            <person name="Freedman E."/>
            <person name="Gellesch M."/>
            <person name="Goldberg J."/>
            <person name="Griggs A."/>
            <person name="Gujja S."/>
            <person name="Heilman E."/>
            <person name="Heiman D."/>
            <person name="Howarth C."/>
            <person name="Jen D."/>
            <person name="Larson L."/>
            <person name="Mehta T."/>
            <person name="Neiman D."/>
            <person name="Park D."/>
            <person name="Pearson M."/>
            <person name="Richards J."/>
            <person name="Roberts A."/>
            <person name="Saif S."/>
            <person name="Shea T."/>
            <person name="Shenoy N."/>
            <person name="Sisk P."/>
            <person name="Stolte C."/>
            <person name="Sykes S."/>
            <person name="Walk T."/>
            <person name="White J."/>
            <person name="Yandava C."/>
            <person name="Haas B."/>
            <person name="Nusbaum C."/>
            <person name="Birren B."/>
        </authorList>
    </citation>
    <scope>NUCLEOTIDE SEQUENCE [LARGE SCALE GENOMIC DNA]</scope>
    <source>
        <strain evidence="2">RMSCC 757 / Silveira</strain>
    </source>
</reference>
<dbReference type="HOGENOM" id="CLU_2542410_0_0_1"/>
<name>E9CUR4_COCPS</name>